<dbReference type="AlphaFoldDB" id="A0A3A6Q6A0"/>
<keyword evidence="3" id="KW-1185">Reference proteome</keyword>
<evidence type="ECO:0000313" key="2">
    <source>
        <dbReference type="EMBL" id="RJX44899.1"/>
    </source>
</evidence>
<dbReference type="EMBL" id="QKNY01000003">
    <property type="protein sequence ID" value="RJX44899.1"/>
    <property type="molecule type" value="Genomic_DNA"/>
</dbReference>
<reference evidence="2 3" key="1">
    <citation type="submission" date="2018-06" db="EMBL/GenBank/DDBJ databases">
        <title>Halonotius sp. F13-13 a new haloarchaeeon isolated from a solar saltern from Isla Cristina, Huelva, Spain.</title>
        <authorList>
            <person name="Duran-Viseras A."/>
            <person name="Sanchez-Porro C."/>
            <person name="Ventosa A."/>
        </authorList>
    </citation>
    <scope>NUCLEOTIDE SEQUENCE [LARGE SCALE GENOMIC DNA]</scope>
    <source>
        <strain evidence="2 3">F13-13</strain>
    </source>
</reference>
<evidence type="ECO:0000256" key="1">
    <source>
        <dbReference type="SAM" id="MobiDB-lite"/>
    </source>
</evidence>
<comment type="caution">
    <text evidence="2">The sequence shown here is derived from an EMBL/GenBank/DDBJ whole genome shotgun (WGS) entry which is preliminary data.</text>
</comment>
<name>A0A3A6Q6A0_9EURY</name>
<gene>
    <name evidence="2" type="ORF">DM826_02005</name>
</gene>
<sequence length="63" mass="6833">MDFECSLGWVGFDCWVAGGFGIASRWIARNSTATASEKYEPNHKQNLPSTADPSIPESGLPQC</sequence>
<proteinExistence type="predicted"/>
<organism evidence="2 3">
    <name type="scientific">Halonotius aquaticus</name>
    <dbReference type="NCBI Taxonomy" id="2216978"/>
    <lineage>
        <taxon>Archaea</taxon>
        <taxon>Methanobacteriati</taxon>
        <taxon>Methanobacteriota</taxon>
        <taxon>Stenosarchaea group</taxon>
        <taxon>Halobacteria</taxon>
        <taxon>Halobacteriales</taxon>
        <taxon>Haloferacaceae</taxon>
        <taxon>Halonotius</taxon>
    </lineage>
</organism>
<protein>
    <submittedName>
        <fullName evidence="2">Uncharacterized protein</fullName>
    </submittedName>
</protein>
<accession>A0A3A6Q6A0</accession>
<evidence type="ECO:0000313" key="3">
    <source>
        <dbReference type="Proteomes" id="UP000276588"/>
    </source>
</evidence>
<dbReference type="Proteomes" id="UP000276588">
    <property type="component" value="Unassembled WGS sequence"/>
</dbReference>
<feature type="region of interest" description="Disordered" evidence="1">
    <location>
        <begin position="35"/>
        <end position="63"/>
    </location>
</feature>